<evidence type="ECO:0000313" key="1">
    <source>
        <dbReference type="EMBL" id="GBM05442.1"/>
    </source>
</evidence>
<dbReference type="PANTHER" id="PTHR47331">
    <property type="entry name" value="PHD-TYPE DOMAIN-CONTAINING PROTEIN"/>
    <property type="match status" value="1"/>
</dbReference>
<dbReference type="GO" id="GO:0071897">
    <property type="term" value="P:DNA biosynthetic process"/>
    <property type="evidence" value="ECO:0007669"/>
    <property type="project" value="UniProtKB-ARBA"/>
</dbReference>
<comment type="caution">
    <text evidence="1">The sequence shown here is derived from an EMBL/GenBank/DDBJ whole genome shotgun (WGS) entry which is preliminary data.</text>
</comment>
<protein>
    <recommendedName>
        <fullName evidence="3">Reverse transcriptase domain-containing protein</fullName>
    </recommendedName>
</protein>
<name>A0A4Y2CM05_ARAVE</name>
<organism evidence="1 2">
    <name type="scientific">Araneus ventricosus</name>
    <name type="common">Orbweaver spider</name>
    <name type="synonym">Epeira ventricosa</name>
    <dbReference type="NCBI Taxonomy" id="182803"/>
    <lineage>
        <taxon>Eukaryota</taxon>
        <taxon>Metazoa</taxon>
        <taxon>Ecdysozoa</taxon>
        <taxon>Arthropoda</taxon>
        <taxon>Chelicerata</taxon>
        <taxon>Arachnida</taxon>
        <taxon>Araneae</taxon>
        <taxon>Araneomorphae</taxon>
        <taxon>Entelegynae</taxon>
        <taxon>Araneoidea</taxon>
        <taxon>Araneidae</taxon>
        <taxon>Araneus</taxon>
    </lineage>
</organism>
<dbReference type="AlphaFoldDB" id="A0A4Y2CM05"/>
<dbReference type="OrthoDB" id="8065733at2759"/>
<dbReference type="InterPro" id="IPR043502">
    <property type="entry name" value="DNA/RNA_pol_sf"/>
</dbReference>
<keyword evidence="2" id="KW-1185">Reference proteome</keyword>
<gene>
    <name evidence="1" type="ORF">AVEN_94744_1</name>
</gene>
<reference evidence="1 2" key="1">
    <citation type="journal article" date="2019" name="Sci. Rep.">
        <title>Orb-weaving spider Araneus ventricosus genome elucidates the spidroin gene catalogue.</title>
        <authorList>
            <person name="Kono N."/>
            <person name="Nakamura H."/>
            <person name="Ohtoshi R."/>
            <person name="Moran D.A.P."/>
            <person name="Shinohara A."/>
            <person name="Yoshida Y."/>
            <person name="Fujiwara M."/>
            <person name="Mori M."/>
            <person name="Tomita M."/>
            <person name="Arakawa K."/>
        </authorList>
    </citation>
    <scope>NUCLEOTIDE SEQUENCE [LARGE SCALE GENOMIC DNA]</scope>
</reference>
<proteinExistence type="predicted"/>
<evidence type="ECO:0008006" key="3">
    <source>
        <dbReference type="Google" id="ProtNLM"/>
    </source>
</evidence>
<sequence>MYRQILIDPYLRDLERIVWETETNAKVSAYRSKAVTYGMSNAPFPAIRTLQQLAKDEKSRFHLASEVLLHDTYMDDIVSEASVIVADGLQSHLRDALKSCGMTLHKLSSNSPEFLNNSFSSNVEHSFSVDTDLTVKMVGW</sequence>
<accession>A0A4Y2CM05</accession>
<dbReference type="EMBL" id="BGPR01000215">
    <property type="protein sequence ID" value="GBM05442.1"/>
    <property type="molecule type" value="Genomic_DNA"/>
</dbReference>
<evidence type="ECO:0000313" key="2">
    <source>
        <dbReference type="Proteomes" id="UP000499080"/>
    </source>
</evidence>
<dbReference type="SUPFAM" id="SSF56672">
    <property type="entry name" value="DNA/RNA polymerases"/>
    <property type="match status" value="1"/>
</dbReference>
<dbReference type="Proteomes" id="UP000499080">
    <property type="component" value="Unassembled WGS sequence"/>
</dbReference>